<comment type="caution">
    <text evidence="7">The sequence shown here is derived from an EMBL/GenBank/DDBJ whole genome shotgun (WGS) entry which is preliminary data.</text>
</comment>
<dbReference type="OrthoDB" id="6428749at2759"/>
<feature type="domain" description="Amidase" evidence="6">
    <location>
        <begin position="78"/>
        <end position="531"/>
    </location>
</feature>
<evidence type="ECO:0000256" key="4">
    <source>
        <dbReference type="ARBA" id="ARBA00022801"/>
    </source>
</evidence>
<accession>A0A177F6B3</accession>
<dbReference type="SUPFAM" id="SSF75304">
    <property type="entry name" value="Amidase signature (AS) enzymes"/>
    <property type="match status" value="1"/>
</dbReference>
<keyword evidence="4" id="KW-0378">Hydrolase</keyword>
<keyword evidence="8" id="KW-1185">Reference proteome</keyword>
<dbReference type="Gene3D" id="3.90.1300.10">
    <property type="entry name" value="Amidase signature (AS) domain"/>
    <property type="match status" value="1"/>
</dbReference>
<feature type="active site" description="Charge relay system" evidence="5">
    <location>
        <position position="133"/>
    </location>
</feature>
<reference evidence="7 8" key="1">
    <citation type="submission" date="2016-03" db="EMBL/GenBank/DDBJ databases">
        <title>Draft genome sequence of the Fonsecaea monophora CBS 269.37.</title>
        <authorList>
            <person name="Bombassaro A."/>
            <person name="Vinicius W.A."/>
            <person name="De Hoog S."/>
            <person name="Sun J."/>
            <person name="Souza E.M."/>
            <person name="Raittz R.T."/>
            <person name="Costa F."/>
            <person name="Leao A.C."/>
            <person name="Tadra-Sfeir M.Z."/>
            <person name="Baura V."/>
            <person name="Balsanelli E."/>
            <person name="Pedrosa F.O."/>
            <person name="Moreno L.F."/>
            <person name="Steffens M.B."/>
            <person name="Xi L."/>
            <person name="Bocca A.L."/>
            <person name="Felipe M.S."/>
            <person name="Teixeira M."/>
            <person name="Telles Filho F.Q."/>
            <person name="Azevedo C.M."/>
            <person name="Gomes R."/>
            <person name="Vicente V.A."/>
        </authorList>
    </citation>
    <scope>NUCLEOTIDE SEQUENCE [LARGE SCALE GENOMIC DNA]</scope>
    <source>
        <strain evidence="7 8">CBS 269.37</strain>
    </source>
</reference>
<dbReference type="EMBL" id="LVKK01000047">
    <property type="protein sequence ID" value="OAG39140.1"/>
    <property type="molecule type" value="Genomic_DNA"/>
</dbReference>
<dbReference type="PIRSF" id="PIRSF001221">
    <property type="entry name" value="Amidase_fungi"/>
    <property type="match status" value="1"/>
</dbReference>
<evidence type="ECO:0000256" key="5">
    <source>
        <dbReference type="PIRSR" id="PIRSR001221-1"/>
    </source>
</evidence>
<comment type="similarity">
    <text evidence="2">Belongs to the amidase family.</text>
</comment>
<evidence type="ECO:0000256" key="2">
    <source>
        <dbReference type="ARBA" id="ARBA00009199"/>
    </source>
</evidence>
<organism evidence="7 8">
    <name type="scientific">Fonsecaea monophora</name>
    <dbReference type="NCBI Taxonomy" id="254056"/>
    <lineage>
        <taxon>Eukaryota</taxon>
        <taxon>Fungi</taxon>
        <taxon>Dikarya</taxon>
        <taxon>Ascomycota</taxon>
        <taxon>Pezizomycotina</taxon>
        <taxon>Eurotiomycetes</taxon>
        <taxon>Chaetothyriomycetidae</taxon>
        <taxon>Chaetothyriales</taxon>
        <taxon>Herpotrichiellaceae</taxon>
        <taxon>Fonsecaea</taxon>
    </lineage>
</organism>
<dbReference type="GO" id="GO:0004040">
    <property type="term" value="F:amidase activity"/>
    <property type="evidence" value="ECO:0007669"/>
    <property type="project" value="UniProtKB-EC"/>
</dbReference>
<protein>
    <recommendedName>
        <fullName evidence="3">amidase</fullName>
        <ecNumber evidence="3">3.5.1.4</ecNumber>
    </recommendedName>
</protein>
<name>A0A177F6B3_9EURO</name>
<dbReference type="InterPro" id="IPR036928">
    <property type="entry name" value="AS_sf"/>
</dbReference>
<evidence type="ECO:0000256" key="3">
    <source>
        <dbReference type="ARBA" id="ARBA00012922"/>
    </source>
</evidence>
<evidence type="ECO:0000313" key="7">
    <source>
        <dbReference type="EMBL" id="OAG39140.1"/>
    </source>
</evidence>
<dbReference type="InterPro" id="IPR023631">
    <property type="entry name" value="Amidase_dom"/>
</dbReference>
<dbReference type="EC" id="3.5.1.4" evidence="3"/>
<feature type="active site" description="Charge relay system" evidence="5">
    <location>
        <position position="208"/>
    </location>
</feature>
<feature type="active site" description="Acyl-ester intermediate" evidence="5">
    <location>
        <position position="232"/>
    </location>
</feature>
<evidence type="ECO:0000259" key="6">
    <source>
        <dbReference type="Pfam" id="PF01425"/>
    </source>
</evidence>
<dbReference type="AlphaFoldDB" id="A0A177F6B3"/>
<dbReference type="PANTHER" id="PTHR46072">
    <property type="entry name" value="AMIDASE-RELATED-RELATED"/>
    <property type="match status" value="1"/>
</dbReference>
<evidence type="ECO:0000313" key="8">
    <source>
        <dbReference type="Proteomes" id="UP000077002"/>
    </source>
</evidence>
<gene>
    <name evidence="7" type="ORF">AYO21_06691</name>
</gene>
<dbReference type="Pfam" id="PF01425">
    <property type="entry name" value="Amidase"/>
    <property type="match status" value="1"/>
</dbReference>
<proteinExistence type="inferred from homology"/>
<dbReference type="Proteomes" id="UP000077002">
    <property type="component" value="Unassembled WGS sequence"/>
</dbReference>
<dbReference type="PANTHER" id="PTHR46072:SF11">
    <property type="entry name" value="AMIDASE-RELATED"/>
    <property type="match status" value="1"/>
</dbReference>
<comment type="catalytic activity">
    <reaction evidence="1">
        <text>a monocarboxylic acid amide + H2O = a monocarboxylate + NH4(+)</text>
        <dbReference type="Rhea" id="RHEA:12020"/>
        <dbReference type="ChEBI" id="CHEBI:15377"/>
        <dbReference type="ChEBI" id="CHEBI:28938"/>
        <dbReference type="ChEBI" id="CHEBI:35757"/>
        <dbReference type="ChEBI" id="CHEBI:83628"/>
        <dbReference type="EC" id="3.5.1.4"/>
    </reaction>
</comment>
<dbReference type="PROSITE" id="PS00571">
    <property type="entry name" value="AMIDASES"/>
    <property type="match status" value="1"/>
</dbReference>
<dbReference type="InterPro" id="IPR020556">
    <property type="entry name" value="Amidase_CS"/>
</dbReference>
<dbReference type="RefSeq" id="XP_022511092.1">
    <property type="nucleotide sequence ID" value="XM_022656650.1"/>
</dbReference>
<evidence type="ECO:0000256" key="1">
    <source>
        <dbReference type="ARBA" id="ARBA00001311"/>
    </source>
</evidence>
<sequence length="545" mass="59560">MTPPRYLEAAKKACKRRNDAIAAVYQPPEWDESKLPSNLTEYSLNSGYYTPAELQIIQTSARDILANVAQRKWTSLAVTQAFCKAAALAQKLTNCLTEVLFEEALERARGLDEHLELTGRTVGPLHGLPISLKDCFIIAPYPASIGLAALANKPQSDDTVLVLMLRELGAVLYAKTNVPTSMLMTETTNCIWGECRNPLQKRLSPGGSSGGEAALIAFHGSPLGVGTDLGGSIRTPAAWCHLYGLKPSVGRFPSWGGMSGIPGQEFVPAVSGPMARELDSLRLFCETILSPATAPWRKDPKCLPMPWKGNVLQQGTKLRFGLIGTHDGVVHCHPPVERALGLVKTVLEAQGHEIVDWPVDDHGEILRTLQLGLSTLSGTTVADMLEEWDEPLLPSMSSFKASPERKTVQVMAVGSNNLKKGELQKLYLDRMASIDCVIQAVSPFAAARLSATQERFYVGYTAVWNLLDLPACTFPVTTADRDLDKARDLSDFQCLNELDAKVQAEYDPDIYHGAPVSLQIVGRRLEEEMVLDMVEVVAKALEQQR</sequence>
<dbReference type="GeneID" id="34601849"/>